<dbReference type="Gene3D" id="3.30.420.10">
    <property type="entry name" value="Ribonuclease H-like superfamily/Ribonuclease H"/>
    <property type="match status" value="1"/>
</dbReference>
<dbReference type="GO" id="GO:0003676">
    <property type="term" value="F:nucleic acid binding"/>
    <property type="evidence" value="ECO:0007669"/>
    <property type="project" value="InterPro"/>
</dbReference>
<feature type="chain" id="PRO_5021504945" evidence="1">
    <location>
        <begin position="23"/>
        <end position="134"/>
    </location>
</feature>
<feature type="signal peptide" evidence="1">
    <location>
        <begin position="1"/>
        <end position="22"/>
    </location>
</feature>
<keyword evidence="1" id="KW-0732">Signal</keyword>
<keyword evidence="3" id="KW-1185">Reference proteome</keyword>
<reference evidence="2 3" key="1">
    <citation type="journal article" date="2019" name="Sci. Rep.">
        <title>Orb-weaving spider Araneus ventricosus genome elucidates the spidroin gene catalogue.</title>
        <authorList>
            <person name="Kono N."/>
            <person name="Nakamura H."/>
            <person name="Ohtoshi R."/>
            <person name="Moran D.A.P."/>
            <person name="Shinohara A."/>
            <person name="Yoshida Y."/>
            <person name="Fujiwara M."/>
            <person name="Mori M."/>
            <person name="Tomita M."/>
            <person name="Arakawa K."/>
        </authorList>
    </citation>
    <scope>NUCLEOTIDE SEQUENCE [LARGE SCALE GENOMIC DNA]</scope>
</reference>
<dbReference type="AlphaFoldDB" id="A0A4Y2EUP7"/>
<dbReference type="EMBL" id="BGPR01000691">
    <property type="protein sequence ID" value="GBM31726.1"/>
    <property type="molecule type" value="Genomic_DNA"/>
</dbReference>
<sequence>MAENAHLALHLLVFLSILSSHSNFIHHALFPLQKSLPFSMRSHISSSPSDNYIIYSDSSSALESMTSLHRFSHPLALNILELHDRPTSKGFTILFCWIPCHVGISGNELADNLAKSATNSLNSPVPVNDVKKIY</sequence>
<dbReference type="InterPro" id="IPR036397">
    <property type="entry name" value="RNaseH_sf"/>
</dbReference>
<organism evidence="2 3">
    <name type="scientific">Araneus ventricosus</name>
    <name type="common">Orbweaver spider</name>
    <name type="synonym">Epeira ventricosa</name>
    <dbReference type="NCBI Taxonomy" id="182803"/>
    <lineage>
        <taxon>Eukaryota</taxon>
        <taxon>Metazoa</taxon>
        <taxon>Ecdysozoa</taxon>
        <taxon>Arthropoda</taxon>
        <taxon>Chelicerata</taxon>
        <taxon>Arachnida</taxon>
        <taxon>Araneae</taxon>
        <taxon>Araneomorphae</taxon>
        <taxon>Entelegynae</taxon>
        <taxon>Araneoidea</taxon>
        <taxon>Araneidae</taxon>
        <taxon>Araneus</taxon>
    </lineage>
</organism>
<accession>A0A4Y2EUP7</accession>
<dbReference type="Proteomes" id="UP000499080">
    <property type="component" value="Unassembled WGS sequence"/>
</dbReference>
<protein>
    <submittedName>
        <fullName evidence="2">Uncharacterized protein</fullName>
    </submittedName>
</protein>
<proteinExistence type="predicted"/>
<dbReference type="InterPro" id="IPR012337">
    <property type="entry name" value="RNaseH-like_sf"/>
</dbReference>
<dbReference type="SUPFAM" id="SSF53098">
    <property type="entry name" value="Ribonuclease H-like"/>
    <property type="match status" value="1"/>
</dbReference>
<name>A0A4Y2EUP7_ARAVE</name>
<evidence type="ECO:0000313" key="3">
    <source>
        <dbReference type="Proteomes" id="UP000499080"/>
    </source>
</evidence>
<dbReference type="OrthoDB" id="6436497at2759"/>
<comment type="caution">
    <text evidence="2">The sequence shown here is derived from an EMBL/GenBank/DDBJ whole genome shotgun (WGS) entry which is preliminary data.</text>
</comment>
<gene>
    <name evidence="2" type="ORF">AVEN_45645_1</name>
</gene>
<evidence type="ECO:0000313" key="2">
    <source>
        <dbReference type="EMBL" id="GBM31726.1"/>
    </source>
</evidence>
<evidence type="ECO:0000256" key="1">
    <source>
        <dbReference type="SAM" id="SignalP"/>
    </source>
</evidence>